<name>D5L228_9ROSI</name>
<evidence type="ECO:0000259" key="1">
    <source>
        <dbReference type="Pfam" id="PF07727"/>
    </source>
</evidence>
<dbReference type="AlphaFoldDB" id="D5L228"/>
<keyword evidence="2" id="KW-0695">RNA-directed DNA polymerase</keyword>
<feature type="non-terminal residue" evidence="2">
    <location>
        <position position="1"/>
    </location>
</feature>
<keyword evidence="2" id="KW-0808">Transferase</keyword>
<proteinExistence type="predicted"/>
<protein>
    <submittedName>
        <fullName evidence="2">Reverse transcriptase</fullName>
    </submittedName>
</protein>
<feature type="domain" description="Reverse transcriptase Ty1/copia-type" evidence="1">
    <location>
        <begin position="6"/>
        <end position="78"/>
    </location>
</feature>
<accession>D5L228</accession>
<feature type="non-terminal residue" evidence="2">
    <location>
        <position position="78"/>
    </location>
</feature>
<dbReference type="EMBL" id="GU734730">
    <property type="protein sequence ID" value="ADE44147.1"/>
    <property type="molecule type" value="Genomic_DNA"/>
</dbReference>
<keyword evidence="2" id="KW-0548">Nucleotidyltransferase</keyword>
<dbReference type="InterPro" id="IPR013103">
    <property type="entry name" value="RVT_2"/>
</dbReference>
<dbReference type="Pfam" id="PF07727">
    <property type="entry name" value="RVT_2"/>
    <property type="match status" value="1"/>
</dbReference>
<reference evidence="2" key="1">
    <citation type="submission" date="2010-02" db="EMBL/GenBank/DDBJ databases">
        <title>Identification and characterization of LTR retrotransposons of jute.</title>
        <authorList>
            <person name="Ahmed S."/>
            <person name="Shafiuddin M.D."/>
            <person name="Azam M.S."/>
            <person name="Islam M.S."/>
            <person name="Khan H."/>
        </authorList>
    </citation>
    <scope>NUCLEOTIDE SEQUENCE</scope>
    <source>
        <strain evidence="2">JTEC-17</strain>
    </source>
</reference>
<sequence length="78" mass="8720">QRFCMATSGFVALGEFGKVCKLQKSLHGLKQSPHAWFGRFSGVVQEFCLKKSSCNHTVFYQQSDAGIILSIVYVDDML</sequence>
<evidence type="ECO:0000313" key="2">
    <source>
        <dbReference type="EMBL" id="ADE44147.1"/>
    </source>
</evidence>
<organism evidence="2">
    <name type="scientific">Corchorus olitorius</name>
    <dbReference type="NCBI Taxonomy" id="93759"/>
    <lineage>
        <taxon>Eukaryota</taxon>
        <taxon>Viridiplantae</taxon>
        <taxon>Streptophyta</taxon>
        <taxon>Embryophyta</taxon>
        <taxon>Tracheophyta</taxon>
        <taxon>Spermatophyta</taxon>
        <taxon>Magnoliopsida</taxon>
        <taxon>eudicotyledons</taxon>
        <taxon>Gunneridae</taxon>
        <taxon>Pentapetalae</taxon>
        <taxon>rosids</taxon>
        <taxon>malvids</taxon>
        <taxon>Malvales</taxon>
        <taxon>Malvaceae</taxon>
        <taxon>Grewioideae</taxon>
        <taxon>Apeibeae</taxon>
        <taxon>Corchorus</taxon>
    </lineage>
</organism>
<dbReference type="GO" id="GO:0003964">
    <property type="term" value="F:RNA-directed DNA polymerase activity"/>
    <property type="evidence" value="ECO:0007669"/>
    <property type="project" value="UniProtKB-KW"/>
</dbReference>